<dbReference type="OrthoDB" id="120409at2759"/>
<protein>
    <submittedName>
        <fullName evidence="3">Uncharacterized protein</fullName>
    </submittedName>
</protein>
<dbReference type="Proteomes" id="UP000433483">
    <property type="component" value="Unassembled WGS sequence"/>
</dbReference>
<feature type="transmembrane region" description="Helical" evidence="2">
    <location>
        <begin position="407"/>
        <end position="432"/>
    </location>
</feature>
<dbReference type="Proteomes" id="UP000486351">
    <property type="component" value="Unassembled WGS sequence"/>
</dbReference>
<accession>A0A6A3WQ28</accession>
<evidence type="ECO:0000256" key="1">
    <source>
        <dbReference type="SAM" id="MobiDB-lite"/>
    </source>
</evidence>
<feature type="transmembrane region" description="Helical" evidence="2">
    <location>
        <begin position="117"/>
        <end position="137"/>
    </location>
</feature>
<evidence type="ECO:0000313" key="5">
    <source>
        <dbReference type="Proteomes" id="UP000433483"/>
    </source>
</evidence>
<gene>
    <name evidence="3" type="ORF">PF005_g19803</name>
    <name evidence="4" type="ORF">PF008_g20205</name>
</gene>
<feature type="region of interest" description="Disordered" evidence="1">
    <location>
        <begin position="327"/>
        <end position="350"/>
    </location>
</feature>
<evidence type="ECO:0000313" key="3">
    <source>
        <dbReference type="EMBL" id="KAE9189042.1"/>
    </source>
</evidence>
<keyword evidence="2" id="KW-1133">Transmembrane helix</keyword>
<dbReference type="AlphaFoldDB" id="A0A6A3WQ28"/>
<reference evidence="3 5" key="1">
    <citation type="submission" date="2018-08" db="EMBL/GenBank/DDBJ databases">
        <title>Genomic investigation of the strawberry pathogen Phytophthora fragariae indicates pathogenicity is determined by transcriptional variation in three key races.</title>
        <authorList>
            <person name="Adams T.M."/>
            <person name="Armitage A.D."/>
            <person name="Sobczyk M.K."/>
            <person name="Bates H.J."/>
            <person name="Dunwell J.M."/>
            <person name="Nellist C.F."/>
            <person name="Harrison R.J."/>
        </authorList>
    </citation>
    <scope>NUCLEOTIDE SEQUENCE [LARGE SCALE GENOMIC DNA]</scope>
    <source>
        <strain evidence="3 5">NOV-27</strain>
        <strain evidence="4 6">NOV-77</strain>
    </source>
</reference>
<dbReference type="EMBL" id="QXFY01001702">
    <property type="protein sequence ID" value="KAE9311423.1"/>
    <property type="molecule type" value="Genomic_DNA"/>
</dbReference>
<feature type="transmembrane region" description="Helical" evidence="2">
    <location>
        <begin position="245"/>
        <end position="263"/>
    </location>
</feature>
<dbReference type="EMBL" id="QXGB01001547">
    <property type="protein sequence ID" value="KAE9189042.1"/>
    <property type="molecule type" value="Genomic_DNA"/>
</dbReference>
<evidence type="ECO:0000256" key="2">
    <source>
        <dbReference type="SAM" id="Phobius"/>
    </source>
</evidence>
<evidence type="ECO:0000313" key="4">
    <source>
        <dbReference type="EMBL" id="KAE9311423.1"/>
    </source>
</evidence>
<sequence length="533" mass="59526">MLHHFLEEQQSSRASTALDFLVIVATPLPCLLIALASDALPLVPPEEGPRANGMFWARTWLIVTCFTIAVLVPLHHPSLTSIPERPAWLVAMSATIAAIYTGCQFVAALVIGFPVPFSYLTLNLVWLSLIITCLWIYMGAGCRRSQVIRLQLKRHGIFAYAVTSLAVVYPLFYYAFLCAGEYTGAQLVLSTVALPLIKMTEKQLLYHVTRHAPDLQPAFVAFDVEVFNALFVSSCMRTATSLPVTISLMVADFLGACIALYGLRNLMLRVDELSVKLGAGITRAHMIDIAVLIVNHHHPDSLMPRPSDRQATSSFIDNHKNSSFDAVHGAENSFSDPPRSPSKPAWGKNSVPLKQSSVAPAESAGICPTSQLSCNEEVSVVAIKQLPLDDKQQFVRETCRVLRRVEFLLLVEYTEVMVPFVYVIYIATVYNFPNRKYFPHLDGMSEAALLSTIRSLLIYCSLQLLSFVLLLTVLRRRYHLTSGSILSFVLKTDWRIVQGLLVLWIIYVLQSSLQHVGTDYTFKFQWLHAHDNK</sequence>
<keyword evidence="5" id="KW-1185">Reference proteome</keyword>
<feature type="transmembrane region" description="Helical" evidence="2">
    <location>
        <begin position="494"/>
        <end position="513"/>
    </location>
</feature>
<feature type="transmembrane region" description="Helical" evidence="2">
    <location>
        <begin position="157"/>
        <end position="176"/>
    </location>
</feature>
<feature type="transmembrane region" description="Helical" evidence="2">
    <location>
        <begin position="87"/>
        <end position="111"/>
    </location>
</feature>
<feature type="transmembrane region" description="Helical" evidence="2">
    <location>
        <begin position="55"/>
        <end position="75"/>
    </location>
</feature>
<keyword evidence="2" id="KW-0812">Transmembrane</keyword>
<keyword evidence="2" id="KW-0472">Membrane</keyword>
<organism evidence="3 5">
    <name type="scientific">Phytophthora fragariae</name>
    <dbReference type="NCBI Taxonomy" id="53985"/>
    <lineage>
        <taxon>Eukaryota</taxon>
        <taxon>Sar</taxon>
        <taxon>Stramenopiles</taxon>
        <taxon>Oomycota</taxon>
        <taxon>Peronosporomycetes</taxon>
        <taxon>Peronosporales</taxon>
        <taxon>Peronosporaceae</taxon>
        <taxon>Phytophthora</taxon>
    </lineage>
</organism>
<feature type="transmembrane region" description="Helical" evidence="2">
    <location>
        <begin position="20"/>
        <end position="43"/>
    </location>
</feature>
<evidence type="ECO:0000313" key="6">
    <source>
        <dbReference type="Proteomes" id="UP000486351"/>
    </source>
</evidence>
<name>A0A6A3WQ28_9STRA</name>
<comment type="caution">
    <text evidence="3">The sequence shown here is derived from an EMBL/GenBank/DDBJ whole genome shotgun (WGS) entry which is preliminary data.</text>
</comment>
<proteinExistence type="predicted"/>
<feature type="transmembrane region" description="Helical" evidence="2">
    <location>
        <begin position="452"/>
        <end position="474"/>
    </location>
</feature>